<comment type="caution">
    <text evidence="1">The sequence shown here is derived from an EMBL/GenBank/DDBJ whole genome shotgun (WGS) entry which is preliminary data.</text>
</comment>
<accession>A0ABW5MZZ8</accession>
<dbReference type="EMBL" id="JBHULB010000081">
    <property type="protein sequence ID" value="MFD2588767.1"/>
    <property type="molecule type" value="Genomic_DNA"/>
</dbReference>
<name>A0ABW5MZZ8_9FLAO</name>
<keyword evidence="2" id="KW-1185">Reference proteome</keyword>
<sequence>MKKIIWIIFFAFSMNSFSQESNEPIWWEMDRNGKHLEVASYLLYKVQSDSTRNKHADFLHIARAYGYLNDYEKASFYWKKCADDNAENCDEQFWWYYKGTLAFFERNREELLKYMLLLKKNHSDYYAKNARILESLYYKFDKGYQEACIPEK</sequence>
<evidence type="ECO:0000313" key="2">
    <source>
        <dbReference type="Proteomes" id="UP001597526"/>
    </source>
</evidence>
<protein>
    <submittedName>
        <fullName evidence="1">Uncharacterized protein</fullName>
    </submittedName>
</protein>
<dbReference type="Proteomes" id="UP001597526">
    <property type="component" value="Unassembled WGS sequence"/>
</dbReference>
<organism evidence="1 2">
    <name type="scientific">Croceitalea marina</name>
    <dbReference type="NCBI Taxonomy" id="1775166"/>
    <lineage>
        <taxon>Bacteria</taxon>
        <taxon>Pseudomonadati</taxon>
        <taxon>Bacteroidota</taxon>
        <taxon>Flavobacteriia</taxon>
        <taxon>Flavobacteriales</taxon>
        <taxon>Flavobacteriaceae</taxon>
        <taxon>Croceitalea</taxon>
    </lineage>
</organism>
<gene>
    <name evidence="1" type="ORF">ACFSQJ_17710</name>
</gene>
<proteinExistence type="predicted"/>
<evidence type="ECO:0000313" key="1">
    <source>
        <dbReference type="EMBL" id="MFD2588767.1"/>
    </source>
</evidence>
<reference evidence="2" key="1">
    <citation type="journal article" date="2019" name="Int. J. Syst. Evol. Microbiol.">
        <title>The Global Catalogue of Microorganisms (GCM) 10K type strain sequencing project: providing services to taxonomists for standard genome sequencing and annotation.</title>
        <authorList>
            <consortium name="The Broad Institute Genomics Platform"/>
            <consortium name="The Broad Institute Genome Sequencing Center for Infectious Disease"/>
            <person name="Wu L."/>
            <person name="Ma J."/>
        </authorList>
    </citation>
    <scope>NUCLEOTIDE SEQUENCE [LARGE SCALE GENOMIC DNA]</scope>
    <source>
        <strain evidence="2">KCTC 52368</strain>
    </source>
</reference>
<dbReference type="RefSeq" id="WP_377768230.1">
    <property type="nucleotide sequence ID" value="NZ_JBHULB010000081.1"/>
</dbReference>